<dbReference type="PANTHER" id="PTHR33747:SF1">
    <property type="entry name" value="ADENYLATE CYCLASE-ASSOCIATED CAP C-TERMINAL DOMAIN-CONTAINING PROTEIN"/>
    <property type="match status" value="1"/>
</dbReference>
<evidence type="ECO:0000313" key="1">
    <source>
        <dbReference type="EMBL" id="TCL60658.1"/>
    </source>
</evidence>
<dbReference type="PANTHER" id="PTHR33747">
    <property type="entry name" value="UPF0225 PROTEIN SCO1677"/>
    <property type="match status" value="1"/>
</dbReference>
<sequence>MALLKQWHDMAYSETANKGDLQRLWADYFQKEKEIYTKLLENPEEVVKGTVKELAEKFDVDIMTMIGFLDGINESLKVVNPIDEMEEDTEVSLDFDNELLYMNMVGAGADWLYELEEWEDIFDEEKRKELYRIQKVSTTIVKGAKTYPNDPCPCGSGKKYKKCCGKK</sequence>
<dbReference type="SUPFAM" id="SSF103642">
    <property type="entry name" value="Sec-C motif"/>
    <property type="match status" value="1"/>
</dbReference>
<accession>A0A4R1R5B7</accession>
<dbReference type="RefSeq" id="WP_031389168.1">
    <property type="nucleotide sequence ID" value="NZ_JPNB01000001.1"/>
</dbReference>
<dbReference type="InterPro" id="IPR004027">
    <property type="entry name" value="SEC_C_motif"/>
</dbReference>
<dbReference type="STRING" id="1469948.GCA_000732725_00393"/>
<dbReference type="Pfam" id="PF02810">
    <property type="entry name" value="SEC-C"/>
    <property type="match status" value="1"/>
</dbReference>
<organism evidence="1 2">
    <name type="scientific">Kineothrix alysoides</name>
    <dbReference type="NCBI Taxonomy" id="1469948"/>
    <lineage>
        <taxon>Bacteria</taxon>
        <taxon>Bacillati</taxon>
        <taxon>Bacillota</taxon>
        <taxon>Clostridia</taxon>
        <taxon>Lachnospirales</taxon>
        <taxon>Lachnospiraceae</taxon>
        <taxon>Kineothrix</taxon>
    </lineage>
</organism>
<comment type="caution">
    <text evidence="1">The sequence shown here is derived from an EMBL/GenBank/DDBJ whole genome shotgun (WGS) entry which is preliminary data.</text>
</comment>
<evidence type="ECO:0000313" key="2">
    <source>
        <dbReference type="Proteomes" id="UP000295718"/>
    </source>
</evidence>
<dbReference type="Gene3D" id="3.10.450.50">
    <property type="match status" value="1"/>
</dbReference>
<dbReference type="EMBL" id="SLUO01000002">
    <property type="protein sequence ID" value="TCL60658.1"/>
    <property type="molecule type" value="Genomic_DNA"/>
</dbReference>
<proteinExistence type="predicted"/>
<reference evidence="1 2" key="1">
    <citation type="submission" date="2019-03" db="EMBL/GenBank/DDBJ databases">
        <title>Genomic Encyclopedia of Type Strains, Phase IV (KMG-IV): sequencing the most valuable type-strain genomes for metagenomic binning, comparative biology and taxonomic classification.</title>
        <authorList>
            <person name="Goeker M."/>
        </authorList>
    </citation>
    <scope>NUCLEOTIDE SEQUENCE [LARGE SCALE GENOMIC DNA]</scope>
    <source>
        <strain evidence="1 2">DSM 100556</strain>
    </source>
</reference>
<name>A0A4R1R5B7_9FIRM</name>
<dbReference type="AlphaFoldDB" id="A0A4R1R5B7"/>
<keyword evidence="2" id="KW-1185">Reference proteome</keyword>
<gene>
    <name evidence="1" type="ORF">EDD76_102357</name>
</gene>
<dbReference type="NCBIfam" id="NF004088">
    <property type="entry name" value="PRK05590.1"/>
    <property type="match status" value="1"/>
</dbReference>
<protein>
    <submittedName>
        <fullName evidence="1">SEC-C motif-containing protein</fullName>
    </submittedName>
</protein>
<dbReference type="OrthoDB" id="5872at2"/>
<dbReference type="Proteomes" id="UP000295718">
    <property type="component" value="Unassembled WGS sequence"/>
</dbReference>